<accession>A0A4Z0Z228</accession>
<gene>
    <name evidence="6" type="ORF">E0Z10_g3151</name>
</gene>
<evidence type="ECO:0000256" key="2">
    <source>
        <dbReference type="ARBA" id="ARBA00022630"/>
    </source>
</evidence>
<protein>
    <recommendedName>
        <fullName evidence="8">FAD dependent oxidoreductase domain-containing protein</fullName>
    </recommendedName>
</protein>
<dbReference type="OrthoDB" id="66881at2759"/>
<dbReference type="Gene3D" id="3.50.50.60">
    <property type="entry name" value="FAD/NAD(P)-binding domain"/>
    <property type="match status" value="2"/>
</dbReference>
<evidence type="ECO:0000313" key="6">
    <source>
        <dbReference type="EMBL" id="TGJ85590.1"/>
    </source>
</evidence>
<comment type="similarity">
    <text evidence="1">Belongs to the FMO family.</text>
</comment>
<dbReference type="PIRSF" id="PIRSF000332">
    <property type="entry name" value="FMO"/>
    <property type="match status" value="1"/>
</dbReference>
<dbReference type="PANTHER" id="PTHR23023">
    <property type="entry name" value="DIMETHYLANILINE MONOOXYGENASE"/>
    <property type="match status" value="1"/>
</dbReference>
<dbReference type="PRINTS" id="PR00419">
    <property type="entry name" value="ADXRDTASE"/>
</dbReference>
<dbReference type="InterPro" id="IPR036188">
    <property type="entry name" value="FAD/NAD-bd_sf"/>
</dbReference>
<dbReference type="InterPro" id="IPR020946">
    <property type="entry name" value="Flavin_mOase-like"/>
</dbReference>
<dbReference type="InterPro" id="IPR000960">
    <property type="entry name" value="Flavin_mOase"/>
</dbReference>
<evidence type="ECO:0000256" key="3">
    <source>
        <dbReference type="ARBA" id="ARBA00022827"/>
    </source>
</evidence>
<keyword evidence="5" id="KW-0560">Oxidoreductase</keyword>
<dbReference type="GO" id="GO:0050661">
    <property type="term" value="F:NADP binding"/>
    <property type="evidence" value="ECO:0007669"/>
    <property type="project" value="InterPro"/>
</dbReference>
<keyword evidence="2" id="KW-0285">Flavoprotein</keyword>
<dbReference type="GO" id="GO:0050660">
    <property type="term" value="F:flavin adenine dinucleotide binding"/>
    <property type="evidence" value="ECO:0007669"/>
    <property type="project" value="InterPro"/>
</dbReference>
<dbReference type="Proteomes" id="UP000297716">
    <property type="component" value="Unassembled WGS sequence"/>
</dbReference>
<dbReference type="AlphaFoldDB" id="A0A4Z0Z228"/>
<organism evidence="6 7">
    <name type="scientific">Xylaria hypoxylon</name>
    <dbReference type="NCBI Taxonomy" id="37992"/>
    <lineage>
        <taxon>Eukaryota</taxon>
        <taxon>Fungi</taxon>
        <taxon>Dikarya</taxon>
        <taxon>Ascomycota</taxon>
        <taxon>Pezizomycotina</taxon>
        <taxon>Sordariomycetes</taxon>
        <taxon>Xylariomycetidae</taxon>
        <taxon>Xylariales</taxon>
        <taxon>Xylariaceae</taxon>
        <taxon>Xylaria</taxon>
    </lineage>
</organism>
<evidence type="ECO:0000256" key="1">
    <source>
        <dbReference type="ARBA" id="ARBA00009183"/>
    </source>
</evidence>
<dbReference type="InterPro" id="IPR050346">
    <property type="entry name" value="FMO-like"/>
</dbReference>
<dbReference type="STRING" id="37992.A0A4Z0Z228"/>
<name>A0A4Z0Z228_9PEZI</name>
<keyword evidence="3" id="KW-0274">FAD</keyword>
<proteinExistence type="inferred from homology"/>
<evidence type="ECO:0000256" key="4">
    <source>
        <dbReference type="ARBA" id="ARBA00022857"/>
    </source>
</evidence>
<dbReference type="GO" id="GO:0004499">
    <property type="term" value="F:N,N-dimethylaniline monooxygenase activity"/>
    <property type="evidence" value="ECO:0007669"/>
    <property type="project" value="InterPro"/>
</dbReference>
<keyword evidence="7" id="KW-1185">Reference proteome</keyword>
<sequence length="509" mass="56167">MPMMSPSGSFQGTETDRSPIKNVAVIGAGISGVASAAHLIKEGFEVIVFERTGTIGGVWCYDERVDRDPPFPNIVPPVQDWTDLETEGLSAEEALVLHGPPGPCYAGLKNNVPTSLMKSSLLPWPEGTEEFVDQGRIVQYLQDVARLNHVTENVRFHTRVESVTKPAGSARWSVKTSTLRVEGNTFSVLRRSESFDGVVVASGHYHVPFVPDIPGLSAWRDRFPGRVIHSKSYRTPEPFRGKTVLLVGAGASSLDIAREVDALGGKVYQSRRESKYDLTANRLPEAVKRVAMAAEFIADEIDGSKPVCNGKNEGTIPGKIVLDDGSTLENIDYVVIATGYITSYPFLEDLEQPYVAWEDADERIVITEDGYTTHNLHKDIFYIPDPTLVFIGVSQLVSTFSLFDFQAKVMAKVLARHVQLPDESVMKTEQRERKARFQPGDRFHALLLGEQGYITEVLTWVNANLTKVGLAPMEGMDAKWLAAYDNFRASRPVDKSVDKTAVAEGLHQS</sequence>
<dbReference type="Pfam" id="PF00743">
    <property type="entry name" value="FMO-like"/>
    <property type="match status" value="3"/>
</dbReference>
<dbReference type="SUPFAM" id="SSF51905">
    <property type="entry name" value="FAD/NAD(P)-binding domain"/>
    <property type="match status" value="2"/>
</dbReference>
<evidence type="ECO:0000256" key="5">
    <source>
        <dbReference type="ARBA" id="ARBA00023002"/>
    </source>
</evidence>
<evidence type="ECO:0008006" key="8">
    <source>
        <dbReference type="Google" id="ProtNLM"/>
    </source>
</evidence>
<evidence type="ECO:0000313" key="7">
    <source>
        <dbReference type="Proteomes" id="UP000297716"/>
    </source>
</evidence>
<keyword evidence="4" id="KW-0521">NADP</keyword>
<reference evidence="6 7" key="1">
    <citation type="submission" date="2019-03" db="EMBL/GenBank/DDBJ databases">
        <title>Draft genome sequence of Xylaria hypoxylon DSM 108379, a ubiquitous saprotrophic-parasitic fungi on hardwood.</title>
        <authorList>
            <person name="Buettner E."/>
            <person name="Leonhardt S."/>
            <person name="Gebauer A.M."/>
            <person name="Liers C."/>
            <person name="Hofrichter M."/>
            <person name="Kellner H."/>
        </authorList>
    </citation>
    <scope>NUCLEOTIDE SEQUENCE [LARGE SCALE GENOMIC DNA]</scope>
    <source>
        <strain evidence="6 7">DSM 108379</strain>
    </source>
</reference>
<comment type="caution">
    <text evidence="6">The sequence shown here is derived from an EMBL/GenBank/DDBJ whole genome shotgun (WGS) entry which is preliminary data.</text>
</comment>
<dbReference type="EMBL" id="SKBN01000042">
    <property type="protein sequence ID" value="TGJ85590.1"/>
    <property type="molecule type" value="Genomic_DNA"/>
</dbReference>